<dbReference type="AlphaFoldDB" id="A0A0G2HX18"/>
<gene>
    <name evidence="2" type="ORF">EMCG_03048</name>
</gene>
<dbReference type="OrthoDB" id="514070at2759"/>
<organism evidence="2 3">
    <name type="scientific">[Emmonsia] crescens</name>
    <dbReference type="NCBI Taxonomy" id="73230"/>
    <lineage>
        <taxon>Eukaryota</taxon>
        <taxon>Fungi</taxon>
        <taxon>Dikarya</taxon>
        <taxon>Ascomycota</taxon>
        <taxon>Pezizomycotina</taxon>
        <taxon>Eurotiomycetes</taxon>
        <taxon>Eurotiomycetidae</taxon>
        <taxon>Onygenales</taxon>
        <taxon>Ajellomycetaceae</taxon>
        <taxon>Emergomyces</taxon>
    </lineage>
</organism>
<comment type="caution">
    <text evidence="2">The sequence shown here is derived from an EMBL/GenBank/DDBJ whole genome shotgun (WGS) entry which is preliminary data.</text>
</comment>
<name>A0A0G2HX18_9EURO</name>
<reference evidence="3" key="1">
    <citation type="journal article" date="2015" name="PLoS Genet.">
        <title>The dynamic genome and transcriptome of the human fungal pathogen Blastomyces and close relative Emmonsia.</title>
        <authorList>
            <person name="Munoz J.F."/>
            <person name="Gauthier G.M."/>
            <person name="Desjardins C.A."/>
            <person name="Gallo J.E."/>
            <person name="Holder J."/>
            <person name="Sullivan T.D."/>
            <person name="Marty A.J."/>
            <person name="Carmen J.C."/>
            <person name="Chen Z."/>
            <person name="Ding L."/>
            <person name="Gujja S."/>
            <person name="Magrini V."/>
            <person name="Misas E."/>
            <person name="Mitreva M."/>
            <person name="Priest M."/>
            <person name="Saif S."/>
            <person name="Whiston E.A."/>
            <person name="Young S."/>
            <person name="Zeng Q."/>
            <person name="Goldman W.E."/>
            <person name="Mardis E.R."/>
            <person name="Taylor J.W."/>
            <person name="McEwen J.G."/>
            <person name="Clay O.K."/>
            <person name="Klein B.S."/>
            <person name="Cuomo C.A."/>
        </authorList>
    </citation>
    <scope>NUCLEOTIDE SEQUENCE [LARGE SCALE GENOMIC DNA]</scope>
    <source>
        <strain evidence="3">UAMH 3008</strain>
    </source>
</reference>
<evidence type="ECO:0008006" key="4">
    <source>
        <dbReference type="Google" id="ProtNLM"/>
    </source>
</evidence>
<dbReference type="EMBL" id="LCZI01001061">
    <property type="protein sequence ID" value="KKZ62638.1"/>
    <property type="molecule type" value="Genomic_DNA"/>
</dbReference>
<feature type="region of interest" description="Disordered" evidence="1">
    <location>
        <begin position="212"/>
        <end position="237"/>
    </location>
</feature>
<evidence type="ECO:0000313" key="3">
    <source>
        <dbReference type="Proteomes" id="UP000034164"/>
    </source>
</evidence>
<dbReference type="Proteomes" id="UP000034164">
    <property type="component" value="Unassembled WGS sequence"/>
</dbReference>
<protein>
    <recommendedName>
        <fullName evidence="4">Impact N-terminal domain-containing protein</fullName>
    </recommendedName>
</protein>
<accession>A0A0G2HX18</accession>
<evidence type="ECO:0000313" key="2">
    <source>
        <dbReference type="EMBL" id="KKZ62638.1"/>
    </source>
</evidence>
<evidence type="ECO:0000256" key="1">
    <source>
        <dbReference type="SAM" id="MobiDB-lite"/>
    </source>
</evidence>
<dbReference type="VEuPathDB" id="FungiDB:EMCG_03048"/>
<sequence length="380" mass="41271">MTTPSQIQALLRFLSQDSKLPLGLAITKAKELQKANLLTPEEILKKDLASLQSVLGEEQVAKQVLNAARRVAKKRAHDADGISSPVKKAKKTFLSSGVSSPSLLESALALPLSSNVGEISSTVLVTNRAPLVLAFAVVALKYTMPEQPLSSRLSLAQAVVSVNSRSKAVSLGIEPGKSAEDEGWAKGQPTVKVLGREIAVLKRWGYSWHEESPSKKAAGDASNLESPETENSEKTGLKASDEQLALWGLDPEAMKRSNPKTPGPRQISSVLPIHRPEQAREYLLKSFTLQKQTDTNIGKAKKKISSSDSMSEREKCLALLLGAIDLLCQSWASVLSKDEMDRRAWSWYVVVRPDIQHGVGGWGQKGAVQLSKILDLRRKG</sequence>
<proteinExistence type="predicted"/>